<keyword evidence="5" id="KW-1185">Reference proteome</keyword>
<evidence type="ECO:0000313" key="5">
    <source>
        <dbReference type="Proteomes" id="UP001385951"/>
    </source>
</evidence>
<evidence type="ECO:0000313" key="4">
    <source>
        <dbReference type="EMBL" id="KAK7685912.1"/>
    </source>
</evidence>
<keyword evidence="1" id="KW-0175">Coiled coil</keyword>
<dbReference type="InterPro" id="IPR057678">
    <property type="entry name" value="DUF7918"/>
</dbReference>
<dbReference type="PANTHER" id="PTHR36223">
    <property type="entry name" value="BETA-LACTAMASE-TYPE TRANSPEPTIDASE FOLD DOMAIN CONTAINING PROTEIN"/>
    <property type="match status" value="1"/>
</dbReference>
<feature type="domain" description="DUF7918" evidence="3">
    <location>
        <begin position="7"/>
        <end position="205"/>
    </location>
</feature>
<dbReference type="Pfam" id="PF25534">
    <property type="entry name" value="DUF7918"/>
    <property type="match status" value="1"/>
</dbReference>
<comment type="caution">
    <text evidence="4">The sequence shown here is derived from an EMBL/GenBank/DDBJ whole genome shotgun (WGS) entry which is preliminary data.</text>
</comment>
<gene>
    <name evidence="4" type="ORF">QCA50_010719</name>
</gene>
<dbReference type="EMBL" id="JASBNA010000018">
    <property type="protein sequence ID" value="KAK7685912.1"/>
    <property type="molecule type" value="Genomic_DNA"/>
</dbReference>
<accession>A0AAW0G0K8</accession>
<feature type="coiled-coil region" evidence="1">
    <location>
        <begin position="296"/>
        <end position="335"/>
    </location>
</feature>
<feature type="region of interest" description="Disordered" evidence="2">
    <location>
        <begin position="268"/>
        <end position="292"/>
    </location>
</feature>
<name>A0AAW0G0K8_9APHY</name>
<feature type="compositionally biased region" description="Polar residues" evidence="2">
    <location>
        <begin position="269"/>
        <end position="292"/>
    </location>
</feature>
<dbReference type="PANTHER" id="PTHR36223:SF1">
    <property type="entry name" value="TRANSCRIPTION ELONGATION FACTOR EAF N-TERMINAL DOMAIN-CONTAINING PROTEIN"/>
    <property type="match status" value="1"/>
</dbReference>
<proteinExistence type="predicted"/>
<protein>
    <recommendedName>
        <fullName evidence="3">DUF7918 domain-containing protein</fullName>
    </recommendedName>
</protein>
<evidence type="ECO:0000256" key="2">
    <source>
        <dbReference type="SAM" id="MobiDB-lite"/>
    </source>
</evidence>
<organism evidence="4 5">
    <name type="scientific">Cerrena zonata</name>
    <dbReference type="NCBI Taxonomy" id="2478898"/>
    <lineage>
        <taxon>Eukaryota</taxon>
        <taxon>Fungi</taxon>
        <taxon>Dikarya</taxon>
        <taxon>Basidiomycota</taxon>
        <taxon>Agaricomycotina</taxon>
        <taxon>Agaricomycetes</taxon>
        <taxon>Polyporales</taxon>
        <taxon>Cerrenaceae</taxon>
        <taxon>Cerrena</taxon>
    </lineage>
</organism>
<sequence length="388" mass="43067">MKYDNYQVDICSDGLPIPEYGQVVEPKLHSCFIPSEVGKRFTVDVTNLSQDRDVEARIYIDGRLLARTAVKSMSHNWASGAQVTHNVMRPFVFSNVVLTDDEDVANPDEPEYGHLGSIQVHLLRVVVHKEQRWEGEMHYDDIGPIHERSKKAGAHQVLLGQTEITSSVDYATVSRIDQPNAPFATFIFYYRSKELLQAENLIPSTNQPQPIKSIEPYRLQNGPLAHDPNTLRSLKRHSGSLLDDTSPMSMKRSRYDSPEDIPILHTPDLYSSQGSSALTMSQPSLTKATPGSSPEIHVLEEQLAEMMEQTRAIQARLAAKKAQAAQQAAAEAQAEAQVQAHVQAQVQAQLTPPGTMAAVTSLPPSSAFFKRDDDYYGLPSVGPGQRWQ</sequence>
<evidence type="ECO:0000259" key="3">
    <source>
        <dbReference type="Pfam" id="PF25534"/>
    </source>
</evidence>
<evidence type="ECO:0000256" key="1">
    <source>
        <dbReference type="SAM" id="Coils"/>
    </source>
</evidence>
<feature type="region of interest" description="Disordered" evidence="2">
    <location>
        <begin position="219"/>
        <end position="254"/>
    </location>
</feature>
<dbReference type="Proteomes" id="UP001385951">
    <property type="component" value="Unassembled WGS sequence"/>
</dbReference>
<dbReference type="AlphaFoldDB" id="A0AAW0G0K8"/>
<reference evidence="4 5" key="1">
    <citation type="submission" date="2022-09" db="EMBL/GenBank/DDBJ databases">
        <authorList>
            <person name="Palmer J.M."/>
        </authorList>
    </citation>
    <scope>NUCLEOTIDE SEQUENCE [LARGE SCALE GENOMIC DNA]</scope>
    <source>
        <strain evidence="4 5">DSM 7382</strain>
    </source>
</reference>